<dbReference type="RefSeq" id="WP_145194149.1">
    <property type="nucleotide sequence ID" value="NZ_CP036434.1"/>
</dbReference>
<dbReference type="Proteomes" id="UP000320390">
    <property type="component" value="Chromosome"/>
</dbReference>
<evidence type="ECO:0008006" key="4">
    <source>
        <dbReference type="Google" id="ProtNLM"/>
    </source>
</evidence>
<evidence type="ECO:0000313" key="3">
    <source>
        <dbReference type="Proteomes" id="UP000320390"/>
    </source>
</evidence>
<dbReference type="EMBL" id="CP036434">
    <property type="protein sequence ID" value="QDV04699.1"/>
    <property type="molecule type" value="Genomic_DNA"/>
</dbReference>
<sequence precursor="true">MTVLRLLGAVALLATTLACIHTSQTRQSSSVVDYLYPPSTAGEFVRHEPVAELTLSLPARVGIAFVPIHGERGAFYSESGGLTGRFRQDPLQFDETLRRSLLEQVAAAFEGRPEIASIEVLPSHQLREQGGFEEVDRLGALYGLDLLALVSYDQIQFGRENANAWTYLTLVGALTVEADETETRTLLDTSVFDIRSRTLLVTATGTSAETARSTPFETQRAVRIAATSGFEVAAKDLITNLDQGLERMAENVRAGTARGPGSPAVQVKVRPGNHGVAGLGWVHLLLLAIVGLACRREA</sequence>
<organism evidence="2 3">
    <name type="scientific">Saltatorellus ferox</name>
    <dbReference type="NCBI Taxonomy" id="2528018"/>
    <lineage>
        <taxon>Bacteria</taxon>
        <taxon>Pseudomonadati</taxon>
        <taxon>Planctomycetota</taxon>
        <taxon>Planctomycetia</taxon>
        <taxon>Planctomycetia incertae sedis</taxon>
        <taxon>Saltatorellus</taxon>
    </lineage>
</organism>
<reference evidence="2 3" key="1">
    <citation type="submission" date="2019-02" db="EMBL/GenBank/DDBJ databases">
        <title>Deep-cultivation of Planctomycetes and their phenomic and genomic characterization uncovers novel biology.</title>
        <authorList>
            <person name="Wiegand S."/>
            <person name="Jogler M."/>
            <person name="Boedeker C."/>
            <person name="Pinto D."/>
            <person name="Vollmers J."/>
            <person name="Rivas-Marin E."/>
            <person name="Kohn T."/>
            <person name="Peeters S.H."/>
            <person name="Heuer A."/>
            <person name="Rast P."/>
            <person name="Oberbeckmann S."/>
            <person name="Bunk B."/>
            <person name="Jeske O."/>
            <person name="Meyerdierks A."/>
            <person name="Storesund J.E."/>
            <person name="Kallscheuer N."/>
            <person name="Luecker S."/>
            <person name="Lage O.M."/>
            <person name="Pohl T."/>
            <person name="Merkel B.J."/>
            <person name="Hornburger P."/>
            <person name="Mueller R.-W."/>
            <person name="Bruemmer F."/>
            <person name="Labrenz M."/>
            <person name="Spormann A.M."/>
            <person name="Op den Camp H."/>
            <person name="Overmann J."/>
            <person name="Amann R."/>
            <person name="Jetten M.S.M."/>
            <person name="Mascher T."/>
            <person name="Medema M.H."/>
            <person name="Devos D.P."/>
            <person name="Kaster A.-K."/>
            <person name="Ovreas L."/>
            <person name="Rohde M."/>
            <person name="Galperin M.Y."/>
            <person name="Jogler C."/>
        </authorList>
    </citation>
    <scope>NUCLEOTIDE SEQUENCE [LARGE SCALE GENOMIC DNA]</scope>
    <source>
        <strain evidence="2 3">Poly30</strain>
    </source>
</reference>
<proteinExistence type="predicted"/>
<dbReference type="AlphaFoldDB" id="A0A518EKT6"/>
<keyword evidence="3" id="KW-1185">Reference proteome</keyword>
<dbReference type="PROSITE" id="PS51257">
    <property type="entry name" value="PROKAR_LIPOPROTEIN"/>
    <property type="match status" value="1"/>
</dbReference>
<dbReference type="OrthoDB" id="191116at2"/>
<gene>
    <name evidence="2" type="ORF">Poly30_01920</name>
</gene>
<dbReference type="InterPro" id="IPR026443">
    <property type="entry name" value="Rhombo_lipo"/>
</dbReference>
<protein>
    <recommendedName>
        <fullName evidence="4">Curli production assembly/transport component CsgG</fullName>
    </recommendedName>
</protein>
<evidence type="ECO:0000256" key="1">
    <source>
        <dbReference type="SAM" id="SignalP"/>
    </source>
</evidence>
<evidence type="ECO:0000313" key="2">
    <source>
        <dbReference type="EMBL" id="QDV04699.1"/>
    </source>
</evidence>
<feature type="chain" id="PRO_5022193770" description="Curli production assembly/transport component CsgG" evidence="1">
    <location>
        <begin position="21"/>
        <end position="298"/>
    </location>
</feature>
<keyword evidence="1" id="KW-0732">Signal</keyword>
<dbReference type="NCBIfam" id="TIGR04179">
    <property type="entry name" value="rhombo_lipo"/>
    <property type="match status" value="1"/>
</dbReference>
<feature type="signal peptide" evidence="1">
    <location>
        <begin position="1"/>
        <end position="20"/>
    </location>
</feature>
<name>A0A518EKT6_9BACT</name>
<accession>A0A518EKT6</accession>